<keyword evidence="4" id="KW-1185">Reference proteome</keyword>
<name>A0A6A6GKK2_9PEZI</name>
<feature type="domain" description="DUF7587" evidence="2">
    <location>
        <begin position="41"/>
        <end position="160"/>
    </location>
</feature>
<dbReference type="Pfam" id="PF24494">
    <property type="entry name" value="DUF7587"/>
    <property type="match status" value="1"/>
</dbReference>
<evidence type="ECO:0000313" key="4">
    <source>
        <dbReference type="Proteomes" id="UP000799538"/>
    </source>
</evidence>
<dbReference type="Proteomes" id="UP000799538">
    <property type="component" value="Unassembled WGS sequence"/>
</dbReference>
<evidence type="ECO:0000259" key="2">
    <source>
        <dbReference type="Pfam" id="PF24494"/>
    </source>
</evidence>
<gene>
    <name evidence="3" type="ORF">BDZ85DRAFT_278253</name>
</gene>
<feature type="region of interest" description="Disordered" evidence="1">
    <location>
        <begin position="160"/>
        <end position="183"/>
    </location>
</feature>
<evidence type="ECO:0000256" key="1">
    <source>
        <dbReference type="SAM" id="MobiDB-lite"/>
    </source>
</evidence>
<reference evidence="4" key="1">
    <citation type="journal article" date="2020" name="Stud. Mycol.">
        <title>101 Dothideomycetes genomes: A test case for predicting lifestyles and emergence of pathogens.</title>
        <authorList>
            <person name="Haridas S."/>
            <person name="Albert R."/>
            <person name="Binder M."/>
            <person name="Bloem J."/>
            <person name="LaButti K."/>
            <person name="Salamov A."/>
            <person name="Andreopoulos B."/>
            <person name="Baker S."/>
            <person name="Barry K."/>
            <person name="Bills G."/>
            <person name="Bluhm B."/>
            <person name="Cannon C."/>
            <person name="Castanera R."/>
            <person name="Culley D."/>
            <person name="Daum C."/>
            <person name="Ezra D."/>
            <person name="Gonzalez J."/>
            <person name="Henrissat B."/>
            <person name="Kuo A."/>
            <person name="Liang C."/>
            <person name="Lipzen A."/>
            <person name="Lutzoni F."/>
            <person name="Magnuson J."/>
            <person name="Mondo S."/>
            <person name="Nolan M."/>
            <person name="Ohm R."/>
            <person name="Pangilinan J."/>
            <person name="Park H.-J."/>
            <person name="Ramirez L."/>
            <person name="Alfaro M."/>
            <person name="Sun H."/>
            <person name="Tritt A."/>
            <person name="Yoshinaga Y."/>
            <person name="Zwiers L.-H."/>
            <person name="Turgeon B."/>
            <person name="Goodwin S."/>
            <person name="Spatafora J."/>
            <person name="Crous P."/>
            <person name="Grigoriev I."/>
        </authorList>
    </citation>
    <scope>NUCLEOTIDE SEQUENCE [LARGE SCALE GENOMIC DNA]</scope>
    <source>
        <strain evidence="4">CECT 20119</strain>
    </source>
</reference>
<dbReference type="AlphaFoldDB" id="A0A6A6GKK2"/>
<evidence type="ECO:0000313" key="3">
    <source>
        <dbReference type="EMBL" id="KAF2226294.1"/>
    </source>
</evidence>
<sequence>MDDLTTHFEKLTLSSPNNPKTHLPLATCSTTEHPPSSLHKIPRYLFRITTPSSLGTTNLSWTTSHATATHAPASHTSIISRPGPSFAYRETLQHLRNSCPNSPSALVPWTCSLLCALRTISHLLETQDKDLEKINLFIIDTTSLPKGSFINANTLLSARNDPDPSPGARLDDIRTLDDSTPEGGGVARWDKGTYLSQAALRVAGHGTCLAAEQLVRAGIADLRPGLIRGVGGEEELGTVQMTRRLRAVYGRLSAGPDEEGEEEFALNLGKGVSAIRRVVGLVEGKWRLPMLVNLMATMPVPLGWEGLKRVWTRVVRHWTDHEIDFGSLDGCLVHLPDDMPEVKQLDFVIRNCREWSRLRKRSFRRNDVMIGRDSGVLLSRAALATIDAGNVTCVGKVKQVATRARCVAWLLQVEEAWVQAPELMGGVTEDDTDAMDVCEEVVEEWEVEWVEEQVVVE</sequence>
<dbReference type="OrthoDB" id="4152607at2759"/>
<dbReference type="InterPro" id="IPR056009">
    <property type="entry name" value="DUF7587"/>
</dbReference>
<organism evidence="3 4">
    <name type="scientific">Elsinoe ampelina</name>
    <dbReference type="NCBI Taxonomy" id="302913"/>
    <lineage>
        <taxon>Eukaryota</taxon>
        <taxon>Fungi</taxon>
        <taxon>Dikarya</taxon>
        <taxon>Ascomycota</taxon>
        <taxon>Pezizomycotina</taxon>
        <taxon>Dothideomycetes</taxon>
        <taxon>Dothideomycetidae</taxon>
        <taxon>Myriangiales</taxon>
        <taxon>Elsinoaceae</taxon>
        <taxon>Elsinoe</taxon>
    </lineage>
</organism>
<accession>A0A6A6GKK2</accession>
<dbReference type="EMBL" id="ML992502">
    <property type="protein sequence ID" value="KAF2226294.1"/>
    <property type="molecule type" value="Genomic_DNA"/>
</dbReference>
<proteinExistence type="predicted"/>
<protein>
    <recommendedName>
        <fullName evidence="2">DUF7587 domain-containing protein</fullName>
    </recommendedName>
</protein>